<dbReference type="RefSeq" id="WP_180752725.1">
    <property type="nucleotide sequence ID" value="NZ_JXJU01000046.1"/>
</dbReference>
<dbReference type="Proteomes" id="UP000218181">
    <property type="component" value="Unassembled WGS sequence"/>
</dbReference>
<evidence type="ECO:0000313" key="2">
    <source>
        <dbReference type="Proteomes" id="UP000218181"/>
    </source>
</evidence>
<comment type="caution">
    <text evidence="1">The sequence shown here is derived from an EMBL/GenBank/DDBJ whole genome shotgun (WGS) entry which is preliminary data.</text>
</comment>
<organism evidence="1 2">
    <name type="scientific">Lactococcus fujiensis JCM 16395</name>
    <dbReference type="NCBI Taxonomy" id="1291764"/>
    <lineage>
        <taxon>Bacteria</taxon>
        <taxon>Bacillati</taxon>
        <taxon>Bacillota</taxon>
        <taxon>Bacilli</taxon>
        <taxon>Lactobacillales</taxon>
        <taxon>Streptococcaceae</taxon>
        <taxon>Lactococcus</taxon>
    </lineage>
</organism>
<evidence type="ECO:0000313" key="1">
    <source>
        <dbReference type="EMBL" id="PCR98653.1"/>
    </source>
</evidence>
<name>A0A2A5RHS7_9LACT</name>
<gene>
    <name evidence="1" type="ORF">RT41_GL001393</name>
</gene>
<dbReference type="EMBL" id="JXJU01000046">
    <property type="protein sequence ID" value="PCR98653.1"/>
    <property type="molecule type" value="Genomic_DNA"/>
</dbReference>
<dbReference type="AlphaFoldDB" id="A0A2A5RHS7"/>
<accession>A0A2A5RHS7</accession>
<keyword evidence="2" id="KW-1185">Reference proteome</keyword>
<reference evidence="1 2" key="1">
    <citation type="submission" date="2014-12" db="EMBL/GenBank/DDBJ databases">
        <title>Draft genome sequences of 10 type strains of Lactococcus.</title>
        <authorList>
            <person name="Sun Z."/>
            <person name="Zhong Z."/>
            <person name="Liu W."/>
            <person name="Zhang W."/>
            <person name="Zhang H."/>
        </authorList>
    </citation>
    <scope>NUCLEOTIDE SEQUENCE [LARGE SCALE GENOMIC DNA]</scope>
    <source>
        <strain evidence="1 2">JCM 16395</strain>
    </source>
</reference>
<protein>
    <submittedName>
        <fullName evidence="1">Uncharacterized protein</fullName>
    </submittedName>
</protein>
<sequence>MSKSKKEQRIIFYKDRDKVEATVSKDDKWLQNLHKQELEELLKRPKNEDERE</sequence>
<proteinExistence type="predicted"/>